<dbReference type="EMBL" id="MK072456">
    <property type="protein sequence ID" value="AYV85516.1"/>
    <property type="molecule type" value="Genomic_DNA"/>
</dbReference>
<organism evidence="1">
    <name type="scientific">Satyrvirus sp</name>
    <dbReference type="NCBI Taxonomy" id="2487771"/>
    <lineage>
        <taxon>Viruses</taxon>
        <taxon>Varidnaviria</taxon>
        <taxon>Bamfordvirae</taxon>
        <taxon>Nucleocytoviricota</taxon>
        <taxon>Megaviricetes</taxon>
        <taxon>Imitervirales</taxon>
        <taxon>Mimiviridae</taxon>
        <taxon>Megamimivirinae</taxon>
    </lineage>
</organism>
<feature type="non-terminal residue" evidence="1">
    <location>
        <position position="1"/>
    </location>
</feature>
<gene>
    <name evidence="1" type="ORF">Satyrvirus20_23</name>
</gene>
<evidence type="ECO:0000313" key="1">
    <source>
        <dbReference type="EMBL" id="AYV85516.1"/>
    </source>
</evidence>
<sequence length="141" mass="17150">AHSLINLVKSIIIIRKHIYEYRQNKKNACQEHQKYLETDHKILSKVPKWVEKQMKKFRKEWRKQNTIDKLLDTISSELRGQEKYIFSTNLVIKRSDTYVKLQSDLLNETVPVKTFNHYFKIWDHSSWKIEEKKWFILCGII</sequence>
<dbReference type="Pfam" id="PF25228">
    <property type="entry name" value="Lips"/>
    <property type="match status" value="1"/>
</dbReference>
<reference evidence="1" key="1">
    <citation type="submission" date="2018-10" db="EMBL/GenBank/DDBJ databases">
        <title>Hidden diversity of soil giant viruses.</title>
        <authorList>
            <person name="Schulz F."/>
            <person name="Alteio L."/>
            <person name="Goudeau D."/>
            <person name="Ryan E.M."/>
            <person name="Malmstrom R.R."/>
            <person name="Blanchard J."/>
            <person name="Woyke T."/>
        </authorList>
    </citation>
    <scope>NUCLEOTIDE SEQUENCE</scope>
    <source>
        <strain evidence="1">SAV1</strain>
    </source>
</reference>
<protein>
    <submittedName>
        <fullName evidence="1">Structural ppiase-like protein</fullName>
    </submittedName>
</protein>
<proteinExistence type="predicted"/>
<name>A0A3G5AE61_9VIRU</name>
<accession>A0A3G5AE61</accession>
<dbReference type="InterPro" id="IPR057435">
    <property type="entry name" value="Lips"/>
</dbReference>